<dbReference type="PANTHER" id="PTHR43133">
    <property type="entry name" value="RNA POLYMERASE ECF-TYPE SIGMA FACTO"/>
    <property type="match status" value="1"/>
</dbReference>
<dbReference type="InterPro" id="IPR014327">
    <property type="entry name" value="RNA_pol_sigma70_bacteroid"/>
</dbReference>
<dbReference type="STRING" id="927665.HMPREF1535_01441"/>
<dbReference type="NCBIfam" id="TIGR02985">
    <property type="entry name" value="Sig70_bacteroi1"/>
    <property type="match status" value="1"/>
</dbReference>
<evidence type="ECO:0000259" key="6">
    <source>
        <dbReference type="Pfam" id="PF08281"/>
    </source>
</evidence>
<keyword evidence="4" id="KW-0804">Transcription</keyword>
<reference evidence="7 8" key="1">
    <citation type="submission" date="2013-04" db="EMBL/GenBank/DDBJ databases">
        <title>The Genome Sequence of Parabacteroides goldsteinii DSM 19448.</title>
        <authorList>
            <consortium name="The Broad Institute Genomics Platform"/>
            <person name="Earl A."/>
            <person name="Ward D."/>
            <person name="Feldgarden M."/>
            <person name="Gevers D."/>
            <person name="Martens E."/>
            <person name="Sakamoto M."/>
            <person name="Benno Y."/>
            <person name="Song Y."/>
            <person name="Liu C."/>
            <person name="Lee J."/>
            <person name="Bolanos M."/>
            <person name="Vaisanen M.L."/>
            <person name="Finegold S.M."/>
            <person name="Walker B."/>
            <person name="Young S."/>
            <person name="Zeng Q."/>
            <person name="Gargeya S."/>
            <person name="Fitzgerald M."/>
            <person name="Haas B."/>
            <person name="Abouelleil A."/>
            <person name="Allen A.W."/>
            <person name="Alvarado L."/>
            <person name="Arachchi H.M."/>
            <person name="Berlin A.M."/>
            <person name="Chapman S.B."/>
            <person name="Gainer-Dewar J."/>
            <person name="Goldberg J."/>
            <person name="Griggs A."/>
            <person name="Gujja S."/>
            <person name="Hansen M."/>
            <person name="Howarth C."/>
            <person name="Imamovic A."/>
            <person name="Ireland A."/>
            <person name="Larimer J."/>
            <person name="McCowan C."/>
            <person name="Murphy C."/>
            <person name="Pearson M."/>
            <person name="Poon T.W."/>
            <person name="Priest M."/>
            <person name="Roberts A."/>
            <person name="Saif S."/>
            <person name="Shea T."/>
            <person name="Sisk P."/>
            <person name="Sykes S."/>
            <person name="Wortman J."/>
            <person name="Nusbaum C."/>
            <person name="Birren B."/>
        </authorList>
    </citation>
    <scope>NUCLEOTIDE SEQUENCE [LARGE SCALE GENOMIC DNA]</scope>
    <source>
        <strain evidence="7 8">DSM 19448</strain>
    </source>
</reference>
<dbReference type="AlphaFoldDB" id="A0A0F5JGV7"/>
<dbReference type="PANTHER" id="PTHR43133:SF46">
    <property type="entry name" value="RNA POLYMERASE SIGMA-70 FACTOR ECF SUBFAMILY"/>
    <property type="match status" value="1"/>
</dbReference>
<dbReference type="GO" id="GO:0003677">
    <property type="term" value="F:DNA binding"/>
    <property type="evidence" value="ECO:0007669"/>
    <property type="project" value="InterPro"/>
</dbReference>
<sequence>MGRNIVIFNFYISLPHQSFDMENISEIKEFNKLFSNYQGIFIRFANTYIQDEDTAEDIVVDSLVYYWENRHSLSSNSNIPAYIMEVVKHKSLNYLRNQRIREDIEQNLWTHMDRVRRLKITTLEACDPEELFSSEAQRLIDETLESLPEKTRTIFIMSRYENKTHKEIAEYLDLSTKSIEFHISKALGVLRKRLKDYLPFFLIFLN</sequence>
<dbReference type="InterPro" id="IPR013249">
    <property type="entry name" value="RNA_pol_sigma70_r4_t2"/>
</dbReference>
<dbReference type="PATRIC" id="fig|927665.4.peg.1473"/>
<dbReference type="NCBIfam" id="TIGR02937">
    <property type="entry name" value="sigma70-ECF"/>
    <property type="match status" value="1"/>
</dbReference>
<keyword evidence="3" id="KW-0731">Sigma factor</keyword>
<keyword evidence="2" id="KW-0805">Transcription regulation</keyword>
<dbReference type="GO" id="GO:0006352">
    <property type="term" value="P:DNA-templated transcription initiation"/>
    <property type="evidence" value="ECO:0007669"/>
    <property type="project" value="InterPro"/>
</dbReference>
<dbReference type="GO" id="GO:0016987">
    <property type="term" value="F:sigma factor activity"/>
    <property type="evidence" value="ECO:0007669"/>
    <property type="project" value="UniProtKB-KW"/>
</dbReference>
<proteinExistence type="inferred from homology"/>
<dbReference type="InterPro" id="IPR039425">
    <property type="entry name" value="RNA_pol_sigma-70-like"/>
</dbReference>
<dbReference type="Pfam" id="PF04542">
    <property type="entry name" value="Sigma70_r2"/>
    <property type="match status" value="1"/>
</dbReference>
<dbReference type="Gene3D" id="1.10.10.10">
    <property type="entry name" value="Winged helix-like DNA-binding domain superfamily/Winged helix DNA-binding domain"/>
    <property type="match status" value="1"/>
</dbReference>
<dbReference type="HOGENOM" id="CLU_047691_4_0_10"/>
<protein>
    <submittedName>
        <fullName evidence="7">RNA polymerase sigma-70 factor</fullName>
    </submittedName>
</protein>
<dbReference type="InterPro" id="IPR014284">
    <property type="entry name" value="RNA_pol_sigma-70_dom"/>
</dbReference>
<dbReference type="SUPFAM" id="SSF88659">
    <property type="entry name" value="Sigma3 and sigma4 domains of RNA polymerase sigma factors"/>
    <property type="match status" value="1"/>
</dbReference>
<dbReference type="InterPro" id="IPR007627">
    <property type="entry name" value="RNA_pol_sigma70_r2"/>
</dbReference>
<name>A0A0F5JGV7_9BACT</name>
<evidence type="ECO:0000256" key="4">
    <source>
        <dbReference type="ARBA" id="ARBA00023163"/>
    </source>
</evidence>
<dbReference type="Gene3D" id="1.10.1740.10">
    <property type="match status" value="1"/>
</dbReference>
<dbReference type="InterPro" id="IPR036388">
    <property type="entry name" value="WH-like_DNA-bd_sf"/>
</dbReference>
<dbReference type="Pfam" id="PF08281">
    <property type="entry name" value="Sigma70_r4_2"/>
    <property type="match status" value="1"/>
</dbReference>
<evidence type="ECO:0000256" key="1">
    <source>
        <dbReference type="ARBA" id="ARBA00010641"/>
    </source>
</evidence>
<dbReference type="InterPro" id="IPR013324">
    <property type="entry name" value="RNA_pol_sigma_r3/r4-like"/>
</dbReference>
<evidence type="ECO:0000313" key="8">
    <source>
        <dbReference type="Proteomes" id="UP000033047"/>
    </source>
</evidence>
<dbReference type="InterPro" id="IPR013325">
    <property type="entry name" value="RNA_pol_sigma_r2"/>
</dbReference>
<evidence type="ECO:0000259" key="5">
    <source>
        <dbReference type="Pfam" id="PF04542"/>
    </source>
</evidence>
<comment type="similarity">
    <text evidence="1">Belongs to the sigma-70 factor family. ECF subfamily.</text>
</comment>
<feature type="domain" description="RNA polymerase sigma-70 region 2" evidence="5">
    <location>
        <begin position="33"/>
        <end position="99"/>
    </location>
</feature>
<gene>
    <name evidence="7" type="ORF">HMPREF1535_01441</name>
</gene>
<accession>A0A0F5JGV7</accession>
<evidence type="ECO:0000313" key="7">
    <source>
        <dbReference type="EMBL" id="KKB56790.1"/>
    </source>
</evidence>
<dbReference type="CDD" id="cd06171">
    <property type="entry name" value="Sigma70_r4"/>
    <property type="match status" value="1"/>
</dbReference>
<dbReference type="Proteomes" id="UP000033047">
    <property type="component" value="Unassembled WGS sequence"/>
</dbReference>
<comment type="caution">
    <text evidence="7">The sequence shown here is derived from an EMBL/GenBank/DDBJ whole genome shotgun (WGS) entry which is preliminary data.</text>
</comment>
<dbReference type="SUPFAM" id="SSF88946">
    <property type="entry name" value="Sigma2 domain of RNA polymerase sigma factors"/>
    <property type="match status" value="1"/>
</dbReference>
<evidence type="ECO:0000256" key="2">
    <source>
        <dbReference type="ARBA" id="ARBA00023015"/>
    </source>
</evidence>
<dbReference type="EMBL" id="AQHV01000010">
    <property type="protein sequence ID" value="KKB56790.1"/>
    <property type="molecule type" value="Genomic_DNA"/>
</dbReference>
<feature type="domain" description="RNA polymerase sigma factor 70 region 4 type 2" evidence="6">
    <location>
        <begin position="138"/>
        <end position="187"/>
    </location>
</feature>
<organism evidence="7 8">
    <name type="scientific">Parabacteroides goldsteinii DSM 19448 = WAL 12034</name>
    <dbReference type="NCBI Taxonomy" id="927665"/>
    <lineage>
        <taxon>Bacteria</taxon>
        <taxon>Pseudomonadati</taxon>
        <taxon>Bacteroidota</taxon>
        <taxon>Bacteroidia</taxon>
        <taxon>Bacteroidales</taxon>
        <taxon>Tannerellaceae</taxon>
        <taxon>Parabacteroides</taxon>
    </lineage>
</organism>
<evidence type="ECO:0000256" key="3">
    <source>
        <dbReference type="ARBA" id="ARBA00023082"/>
    </source>
</evidence>